<sequence length="141" mass="16531">MIVKVTKKKENLVGDTVEKKKCFVIFGLKKKVMPIRHEKEEYEKKQDEKVVMGVKDDEEEGKRLSEEIEEVHRLGKYEERKICPLKITIRSQAGAKEILAGSWTLGRKEVYKNVWLRCNLNEEERADTHATMGNSQRKKKK</sequence>
<evidence type="ECO:0000313" key="1">
    <source>
        <dbReference type="EMBL" id="MPC57744.1"/>
    </source>
</evidence>
<dbReference type="Proteomes" id="UP000324222">
    <property type="component" value="Unassembled WGS sequence"/>
</dbReference>
<reference evidence="1 2" key="1">
    <citation type="submission" date="2019-05" db="EMBL/GenBank/DDBJ databases">
        <title>Another draft genome of Portunus trituberculatus and its Hox gene families provides insights of decapod evolution.</title>
        <authorList>
            <person name="Jeong J.-H."/>
            <person name="Song I."/>
            <person name="Kim S."/>
            <person name="Choi T."/>
            <person name="Kim D."/>
            <person name="Ryu S."/>
            <person name="Kim W."/>
        </authorList>
    </citation>
    <scope>NUCLEOTIDE SEQUENCE [LARGE SCALE GENOMIC DNA]</scope>
    <source>
        <tissue evidence="1">Muscle</tissue>
    </source>
</reference>
<evidence type="ECO:0000313" key="2">
    <source>
        <dbReference type="Proteomes" id="UP000324222"/>
    </source>
</evidence>
<organism evidence="1 2">
    <name type="scientific">Portunus trituberculatus</name>
    <name type="common">Swimming crab</name>
    <name type="synonym">Neptunus trituberculatus</name>
    <dbReference type="NCBI Taxonomy" id="210409"/>
    <lineage>
        <taxon>Eukaryota</taxon>
        <taxon>Metazoa</taxon>
        <taxon>Ecdysozoa</taxon>
        <taxon>Arthropoda</taxon>
        <taxon>Crustacea</taxon>
        <taxon>Multicrustacea</taxon>
        <taxon>Malacostraca</taxon>
        <taxon>Eumalacostraca</taxon>
        <taxon>Eucarida</taxon>
        <taxon>Decapoda</taxon>
        <taxon>Pleocyemata</taxon>
        <taxon>Brachyura</taxon>
        <taxon>Eubrachyura</taxon>
        <taxon>Portunoidea</taxon>
        <taxon>Portunidae</taxon>
        <taxon>Portuninae</taxon>
        <taxon>Portunus</taxon>
    </lineage>
</organism>
<dbReference type="AlphaFoldDB" id="A0A5B7GMJ1"/>
<comment type="caution">
    <text evidence="1">The sequence shown here is derived from an EMBL/GenBank/DDBJ whole genome shotgun (WGS) entry which is preliminary data.</text>
</comment>
<keyword evidence="2" id="KW-1185">Reference proteome</keyword>
<name>A0A5B7GMJ1_PORTR</name>
<accession>A0A5B7GMJ1</accession>
<protein>
    <submittedName>
        <fullName evidence="1">Uncharacterized protein</fullName>
    </submittedName>
</protein>
<proteinExistence type="predicted"/>
<dbReference type="EMBL" id="VSRR010015035">
    <property type="protein sequence ID" value="MPC57744.1"/>
    <property type="molecule type" value="Genomic_DNA"/>
</dbReference>
<gene>
    <name evidence="1" type="ORF">E2C01_051731</name>
</gene>